<dbReference type="EnsemblProtists" id="HpaT813809">
    <property type="protein sequence ID" value="HpaP813809"/>
    <property type="gene ID" value="HpaG813809"/>
</dbReference>
<evidence type="ECO:0000313" key="2">
    <source>
        <dbReference type="Proteomes" id="UP000011713"/>
    </source>
</evidence>
<organism evidence="1 2">
    <name type="scientific">Hyaloperonospora arabidopsidis (strain Emoy2)</name>
    <name type="common">Downy mildew agent</name>
    <name type="synonym">Peronospora arabidopsidis</name>
    <dbReference type="NCBI Taxonomy" id="559515"/>
    <lineage>
        <taxon>Eukaryota</taxon>
        <taxon>Sar</taxon>
        <taxon>Stramenopiles</taxon>
        <taxon>Oomycota</taxon>
        <taxon>Peronosporomycetes</taxon>
        <taxon>Peronosporales</taxon>
        <taxon>Peronosporaceae</taxon>
        <taxon>Hyaloperonospora</taxon>
    </lineage>
</organism>
<keyword evidence="2" id="KW-1185">Reference proteome</keyword>
<dbReference type="Proteomes" id="UP000011713">
    <property type="component" value="Unassembled WGS sequence"/>
</dbReference>
<dbReference type="AlphaFoldDB" id="M4C3Z1"/>
<proteinExistence type="predicted"/>
<accession>M4C3Z1</accession>
<name>M4C3Z1_HYAAE</name>
<dbReference type="EMBL" id="ABWE02002900">
    <property type="status" value="NOT_ANNOTATED_CDS"/>
    <property type="molecule type" value="Genomic_DNA"/>
</dbReference>
<sequence>MLQSSSYSSQFDVHVDNFNNDVLDLQQRDAQVATLDFRITVDDDIEMEFRRRNGNAVALLAQSGTGLPIMCFH</sequence>
<dbReference type="HOGENOM" id="CLU_2710121_0_0_1"/>
<evidence type="ECO:0000313" key="1">
    <source>
        <dbReference type="EnsemblProtists" id="HpaP813809"/>
    </source>
</evidence>
<dbReference type="VEuPathDB" id="FungiDB:HpaG813809"/>
<dbReference type="InParanoid" id="M4C3Z1"/>
<protein>
    <submittedName>
        <fullName evidence="1">Uncharacterized protein</fullName>
    </submittedName>
</protein>
<reference evidence="1" key="2">
    <citation type="submission" date="2015-06" db="UniProtKB">
        <authorList>
            <consortium name="EnsemblProtists"/>
        </authorList>
    </citation>
    <scope>IDENTIFICATION</scope>
    <source>
        <strain evidence="1">Emoy2</strain>
    </source>
</reference>
<reference evidence="2" key="1">
    <citation type="journal article" date="2010" name="Science">
        <title>Signatures of adaptation to obligate biotrophy in the Hyaloperonospora arabidopsidis genome.</title>
        <authorList>
            <person name="Baxter L."/>
            <person name="Tripathy S."/>
            <person name="Ishaque N."/>
            <person name="Boot N."/>
            <person name="Cabral A."/>
            <person name="Kemen E."/>
            <person name="Thines M."/>
            <person name="Ah-Fong A."/>
            <person name="Anderson R."/>
            <person name="Badejoko W."/>
            <person name="Bittner-Eddy P."/>
            <person name="Boore J.L."/>
            <person name="Chibucos M.C."/>
            <person name="Coates M."/>
            <person name="Dehal P."/>
            <person name="Delehaunty K."/>
            <person name="Dong S."/>
            <person name="Downton P."/>
            <person name="Dumas B."/>
            <person name="Fabro G."/>
            <person name="Fronick C."/>
            <person name="Fuerstenberg S.I."/>
            <person name="Fulton L."/>
            <person name="Gaulin E."/>
            <person name="Govers F."/>
            <person name="Hughes L."/>
            <person name="Humphray S."/>
            <person name="Jiang R.H."/>
            <person name="Judelson H."/>
            <person name="Kamoun S."/>
            <person name="Kyung K."/>
            <person name="Meijer H."/>
            <person name="Minx P."/>
            <person name="Morris P."/>
            <person name="Nelson J."/>
            <person name="Phuntumart V."/>
            <person name="Qutob D."/>
            <person name="Rehmany A."/>
            <person name="Rougon-Cardoso A."/>
            <person name="Ryden P."/>
            <person name="Torto-Alalibo T."/>
            <person name="Studholme D."/>
            <person name="Wang Y."/>
            <person name="Win J."/>
            <person name="Wood J."/>
            <person name="Clifton S.W."/>
            <person name="Rogers J."/>
            <person name="Van den Ackerveken G."/>
            <person name="Jones J.D."/>
            <person name="McDowell J.M."/>
            <person name="Beynon J."/>
            <person name="Tyler B.M."/>
        </authorList>
    </citation>
    <scope>NUCLEOTIDE SEQUENCE [LARGE SCALE GENOMIC DNA]</scope>
    <source>
        <strain evidence="2">Emoy2</strain>
    </source>
</reference>